<dbReference type="EMBL" id="ATBP01002320">
    <property type="protein sequence ID" value="ETR65987.1"/>
    <property type="molecule type" value="Genomic_DNA"/>
</dbReference>
<reference evidence="2" key="1">
    <citation type="submission" date="2012-11" db="EMBL/GenBank/DDBJ databases">
        <authorList>
            <person name="Lucero-Rivera Y.E."/>
            <person name="Tovar-Ramirez D."/>
        </authorList>
    </citation>
    <scope>NUCLEOTIDE SEQUENCE [LARGE SCALE GENOMIC DNA]</scope>
    <source>
        <strain evidence="2">Araruama</strain>
    </source>
</reference>
<gene>
    <name evidence="1" type="ORF">OMM_13407</name>
</gene>
<accession>A0A1V1NTS7</accession>
<organism evidence="1 2">
    <name type="scientific">Candidatus Magnetoglobus multicellularis str. Araruama</name>
    <dbReference type="NCBI Taxonomy" id="890399"/>
    <lineage>
        <taxon>Bacteria</taxon>
        <taxon>Pseudomonadati</taxon>
        <taxon>Thermodesulfobacteriota</taxon>
        <taxon>Desulfobacteria</taxon>
        <taxon>Desulfobacterales</taxon>
        <taxon>Desulfobacteraceae</taxon>
        <taxon>Candidatus Magnetoglobus</taxon>
    </lineage>
</organism>
<dbReference type="AlphaFoldDB" id="A0A1V1NTS7"/>
<name>A0A1V1NTS7_9BACT</name>
<sequence length="71" mass="7948">MCINPDNIPDLSAQWEMNCSRDSLTTRRDMKVNSRNNAISNRNDIGCIFTGLGIIPLIRITIACYSIQTTS</sequence>
<protein>
    <submittedName>
        <fullName evidence="1">Uncharacterized protein</fullName>
    </submittedName>
</protein>
<dbReference type="Proteomes" id="UP000189670">
    <property type="component" value="Unassembled WGS sequence"/>
</dbReference>
<proteinExistence type="predicted"/>
<evidence type="ECO:0000313" key="1">
    <source>
        <dbReference type="EMBL" id="ETR65987.1"/>
    </source>
</evidence>
<evidence type="ECO:0000313" key="2">
    <source>
        <dbReference type="Proteomes" id="UP000189670"/>
    </source>
</evidence>
<comment type="caution">
    <text evidence="1">The sequence shown here is derived from an EMBL/GenBank/DDBJ whole genome shotgun (WGS) entry which is preliminary data.</text>
</comment>